<dbReference type="AlphaFoldDB" id="A0A0A1T2G3"/>
<dbReference type="Gene3D" id="3.40.30.10">
    <property type="entry name" value="Glutaredoxin"/>
    <property type="match status" value="1"/>
</dbReference>
<evidence type="ECO:0000313" key="3">
    <source>
        <dbReference type="Proteomes" id="UP000039046"/>
    </source>
</evidence>
<proteinExistence type="predicted"/>
<sequence>MAQSEGALPELPQAYTLHVFPFSLYSIMARFTYVLARSTKSPVGNDIVFENKLVNLHHDENISEDYLVHINPKGQVPALTGASLDTPLTDSLEISYWICERYPKMLPSSFEKQIREALKELHRIKAICLSVPKEDHGERIPCPAVDDLLAKNDISNEYRAALTFKREFHRGRLEFSLIERRIVRAETRANKFFETILYFHENRPHNSVWLFNGPTVLDAHVVPFILRLMENGRVDMIPETLQRYAKDIQKLDVWNQVMHGRPTLWNPSIGHVRDLNPF</sequence>
<name>A0A0A1T2G3_9HYPO</name>
<accession>A0A0A1T2G3</accession>
<dbReference type="EMBL" id="CDHN01000002">
    <property type="protein sequence ID" value="CEJ88839.1"/>
    <property type="molecule type" value="Genomic_DNA"/>
</dbReference>
<dbReference type="InterPro" id="IPR036249">
    <property type="entry name" value="Thioredoxin-like_sf"/>
</dbReference>
<dbReference type="Proteomes" id="UP000039046">
    <property type="component" value="Unassembled WGS sequence"/>
</dbReference>
<evidence type="ECO:0000259" key="1">
    <source>
        <dbReference type="PROSITE" id="PS50404"/>
    </source>
</evidence>
<protein>
    <recommendedName>
        <fullName evidence="1">GST N-terminal domain-containing protein</fullName>
    </recommendedName>
</protein>
<organism evidence="2 3">
    <name type="scientific">[Torrubiella] hemipterigena</name>
    <dbReference type="NCBI Taxonomy" id="1531966"/>
    <lineage>
        <taxon>Eukaryota</taxon>
        <taxon>Fungi</taxon>
        <taxon>Dikarya</taxon>
        <taxon>Ascomycota</taxon>
        <taxon>Pezizomycotina</taxon>
        <taxon>Sordariomycetes</taxon>
        <taxon>Hypocreomycetidae</taxon>
        <taxon>Hypocreales</taxon>
        <taxon>Clavicipitaceae</taxon>
        <taxon>Clavicipitaceae incertae sedis</taxon>
        <taxon>'Torrubiella' clade</taxon>
    </lineage>
</organism>
<dbReference type="InterPro" id="IPR004045">
    <property type="entry name" value="Glutathione_S-Trfase_N"/>
</dbReference>
<dbReference type="HOGENOM" id="CLU_088985_0_0_1"/>
<dbReference type="SUPFAM" id="SSF52833">
    <property type="entry name" value="Thioredoxin-like"/>
    <property type="match status" value="1"/>
</dbReference>
<dbReference type="PROSITE" id="PS50404">
    <property type="entry name" value="GST_NTER"/>
    <property type="match status" value="1"/>
</dbReference>
<evidence type="ECO:0000313" key="2">
    <source>
        <dbReference type="EMBL" id="CEJ88839.1"/>
    </source>
</evidence>
<feature type="domain" description="GST N-terminal" evidence="1">
    <location>
        <begin position="13"/>
        <end position="106"/>
    </location>
</feature>
<keyword evidence="3" id="KW-1185">Reference proteome</keyword>
<reference evidence="2 3" key="1">
    <citation type="journal article" date="2015" name="Genome Announc.">
        <title>Draft Genome Sequence and Gene Annotation of the Entomopathogenic Fungus Verticillium hemipterigenum.</title>
        <authorList>
            <person name="Horn F."/>
            <person name="Habel A."/>
            <person name="Scharf D.H."/>
            <person name="Dworschak J."/>
            <person name="Brakhage A.A."/>
            <person name="Guthke R."/>
            <person name="Hertweck C."/>
            <person name="Linde J."/>
        </authorList>
    </citation>
    <scope>NUCLEOTIDE SEQUENCE [LARGE SCALE GENOMIC DNA]</scope>
</reference>
<dbReference type="OrthoDB" id="412788at2759"/>
<gene>
    <name evidence="2" type="ORF">VHEMI04866</name>
</gene>